<name>A0AAV0FSE4_9ASTE</name>
<proteinExistence type="predicted"/>
<reference evidence="1" key="1">
    <citation type="submission" date="2022-07" db="EMBL/GenBank/DDBJ databases">
        <authorList>
            <person name="Macas J."/>
            <person name="Novak P."/>
            <person name="Neumann P."/>
        </authorList>
    </citation>
    <scope>NUCLEOTIDE SEQUENCE</scope>
</reference>
<evidence type="ECO:0000313" key="2">
    <source>
        <dbReference type="Proteomes" id="UP001152523"/>
    </source>
</evidence>
<dbReference type="Proteomes" id="UP001152523">
    <property type="component" value="Unassembled WGS sequence"/>
</dbReference>
<keyword evidence="2" id="KW-1185">Reference proteome</keyword>
<protein>
    <recommendedName>
        <fullName evidence="3">Reverse transcriptase domain-containing protein</fullName>
    </recommendedName>
</protein>
<dbReference type="AlphaFoldDB" id="A0AAV0FSE4"/>
<gene>
    <name evidence="1" type="ORF">CEPIT_LOCUS36870</name>
</gene>
<evidence type="ECO:0000313" key="1">
    <source>
        <dbReference type="EMBL" id="CAH9138522.1"/>
    </source>
</evidence>
<evidence type="ECO:0008006" key="3">
    <source>
        <dbReference type="Google" id="ProtNLM"/>
    </source>
</evidence>
<organism evidence="1 2">
    <name type="scientific">Cuscuta epithymum</name>
    <dbReference type="NCBI Taxonomy" id="186058"/>
    <lineage>
        <taxon>Eukaryota</taxon>
        <taxon>Viridiplantae</taxon>
        <taxon>Streptophyta</taxon>
        <taxon>Embryophyta</taxon>
        <taxon>Tracheophyta</taxon>
        <taxon>Spermatophyta</taxon>
        <taxon>Magnoliopsida</taxon>
        <taxon>eudicotyledons</taxon>
        <taxon>Gunneridae</taxon>
        <taxon>Pentapetalae</taxon>
        <taxon>asterids</taxon>
        <taxon>lamiids</taxon>
        <taxon>Solanales</taxon>
        <taxon>Convolvulaceae</taxon>
        <taxon>Cuscuteae</taxon>
        <taxon>Cuscuta</taxon>
        <taxon>Cuscuta subgen. Cuscuta</taxon>
    </lineage>
</organism>
<sequence>MIAFETHHLLKCKNQGKEGFIALKLDMSKVYDGVNWDFLFSLIQVMNFASKWIQLIQECQIVLPQSSIQFLFMDQ</sequence>
<accession>A0AAV0FSE4</accession>
<comment type="caution">
    <text evidence="1">The sequence shown here is derived from an EMBL/GenBank/DDBJ whole genome shotgun (WGS) entry which is preliminary data.</text>
</comment>
<dbReference type="EMBL" id="CAMAPF010001010">
    <property type="protein sequence ID" value="CAH9138522.1"/>
    <property type="molecule type" value="Genomic_DNA"/>
</dbReference>